<evidence type="ECO:0000256" key="2">
    <source>
        <dbReference type="SAM" id="Phobius"/>
    </source>
</evidence>
<protein>
    <submittedName>
        <fullName evidence="3">RHTO0S30e00408g1_1</fullName>
    </submittedName>
</protein>
<gene>
    <name evidence="3" type="ORF">RHTO0S_30e00408g</name>
</gene>
<keyword evidence="2" id="KW-0812">Transmembrane</keyword>
<organism evidence="3">
    <name type="scientific">Rhodotorula toruloides</name>
    <name type="common">Yeast</name>
    <name type="synonym">Rhodosporidium toruloides</name>
    <dbReference type="NCBI Taxonomy" id="5286"/>
    <lineage>
        <taxon>Eukaryota</taxon>
        <taxon>Fungi</taxon>
        <taxon>Dikarya</taxon>
        <taxon>Basidiomycota</taxon>
        <taxon>Pucciniomycotina</taxon>
        <taxon>Microbotryomycetes</taxon>
        <taxon>Sporidiobolales</taxon>
        <taxon>Sporidiobolaceae</taxon>
        <taxon>Rhodotorula</taxon>
    </lineage>
</organism>
<proteinExistence type="predicted"/>
<evidence type="ECO:0000256" key="1">
    <source>
        <dbReference type="SAM" id="MobiDB-lite"/>
    </source>
</evidence>
<feature type="compositionally biased region" description="Basic residues" evidence="1">
    <location>
        <begin position="292"/>
        <end position="306"/>
    </location>
</feature>
<feature type="compositionally biased region" description="Basic and acidic residues" evidence="1">
    <location>
        <begin position="345"/>
        <end position="369"/>
    </location>
</feature>
<sequence>MDDSAIRQTSRRELDAFPPSSSSSRSTYPHRPPTSSRSSHSAFDSDSDSPSSALHSIAPSRSRRRPRPTSINTHFSKTLSRFPPTPRNQARRDSPHEHGQEAGVDFASPPVYRHHEEYPTLASPMSPDEWEEESRMLEGLGSPRERQRETEEHPSTPLNAFDIRRQNARRAHEEPGPMSPDEVAEERAVLGRVEKRRGGPETRRERKVRYRQARQQGAGAEHERGEEPMDEDWRAAVEGEYSPSPEEGDSVPEEEEEERKGGERRTRALPHASAQAKWISGVMNSEVNKPQRSPRMKGKGKRRRRVEPKSRYLGRVQEEDEGPEERGEGREGRHVESSPEESPAEDEHRPLNQHRDDEGRRAPSPEPARKPSKRRKERGWDEEKYGPAHLSHRPDQEKKTKGWSWTAIQHDGSKQCVVAGCIVLAIALLAVAGWAIWFFGTQYHKQGS</sequence>
<feature type="compositionally biased region" description="Acidic residues" evidence="1">
    <location>
        <begin position="246"/>
        <end position="257"/>
    </location>
</feature>
<feature type="compositionally biased region" description="Basic and acidic residues" evidence="1">
    <location>
        <begin position="90"/>
        <end position="100"/>
    </location>
</feature>
<dbReference type="OrthoDB" id="2527616at2759"/>
<feature type="compositionally biased region" description="Basic and acidic residues" evidence="1">
    <location>
        <begin position="378"/>
        <end position="400"/>
    </location>
</feature>
<reference evidence="3" key="1">
    <citation type="journal article" date="2014" name="Genome Announc.">
        <title>Draft genome sequence of Rhodosporidium toruloides CECT1137, an oleaginous yeast of biotechnological interest.</title>
        <authorList>
            <person name="Morin N."/>
            <person name="Calcas X."/>
            <person name="Devillers H."/>
            <person name="Durrens P."/>
            <person name="Sherman D.J."/>
            <person name="Nicaud J.-M."/>
            <person name="Neuveglise C."/>
        </authorList>
    </citation>
    <scope>NUCLEOTIDE SEQUENCE</scope>
    <source>
        <strain evidence="3">CECT1137</strain>
    </source>
</reference>
<dbReference type="EMBL" id="LK052965">
    <property type="protein sequence ID" value="CDR49694.1"/>
    <property type="molecule type" value="Genomic_DNA"/>
</dbReference>
<feature type="compositionally biased region" description="Basic and acidic residues" evidence="1">
    <location>
        <begin position="162"/>
        <end position="175"/>
    </location>
</feature>
<keyword evidence="2" id="KW-1133">Transmembrane helix</keyword>
<keyword evidence="2" id="KW-0472">Membrane</keyword>
<feature type="compositionally biased region" description="Low complexity" evidence="1">
    <location>
        <begin position="18"/>
        <end position="60"/>
    </location>
</feature>
<feature type="compositionally biased region" description="Basic and acidic residues" evidence="1">
    <location>
        <begin position="220"/>
        <end position="237"/>
    </location>
</feature>
<accession>A0A061BRL4</accession>
<feature type="compositionally biased region" description="Basic and acidic residues" evidence="1">
    <location>
        <begin position="185"/>
        <end position="204"/>
    </location>
</feature>
<name>A0A061BRL4_RHOTO</name>
<feature type="compositionally biased region" description="Basic and acidic residues" evidence="1">
    <location>
        <begin position="324"/>
        <end position="337"/>
    </location>
</feature>
<feature type="region of interest" description="Disordered" evidence="1">
    <location>
        <begin position="1"/>
        <end position="401"/>
    </location>
</feature>
<feature type="compositionally biased region" description="Basic and acidic residues" evidence="1">
    <location>
        <begin position="143"/>
        <end position="154"/>
    </location>
</feature>
<feature type="transmembrane region" description="Helical" evidence="2">
    <location>
        <begin position="417"/>
        <end position="439"/>
    </location>
</feature>
<evidence type="ECO:0000313" key="3">
    <source>
        <dbReference type="EMBL" id="CDR49694.1"/>
    </source>
</evidence>
<dbReference type="AlphaFoldDB" id="A0A061BRL4"/>
<feature type="compositionally biased region" description="Polar residues" evidence="1">
    <location>
        <begin position="282"/>
        <end position="291"/>
    </location>
</feature>